<evidence type="ECO:0000313" key="8">
    <source>
        <dbReference type="Proteomes" id="UP000295382"/>
    </source>
</evidence>
<dbReference type="AlphaFoldDB" id="A0A4R3HYW7"/>
<comment type="caution">
    <text evidence="7">The sequence shown here is derived from an EMBL/GenBank/DDBJ whole genome shotgun (WGS) entry which is preliminary data.</text>
</comment>
<dbReference type="GO" id="GO:0008360">
    <property type="term" value="P:regulation of cell shape"/>
    <property type="evidence" value="ECO:0007669"/>
    <property type="project" value="UniProtKB-KW"/>
</dbReference>
<dbReference type="Gene3D" id="2.40.10.350">
    <property type="entry name" value="Rod shape-determining protein MreC, domain 2"/>
    <property type="match status" value="1"/>
</dbReference>
<evidence type="ECO:0000256" key="3">
    <source>
        <dbReference type="ARBA" id="ARBA00022960"/>
    </source>
</evidence>
<dbReference type="OrthoDB" id="9808025at2"/>
<dbReference type="PANTHER" id="PTHR34138:SF1">
    <property type="entry name" value="CELL SHAPE-DETERMINING PROTEIN MREC"/>
    <property type="match status" value="1"/>
</dbReference>
<evidence type="ECO:0000256" key="2">
    <source>
        <dbReference type="ARBA" id="ARBA00013855"/>
    </source>
</evidence>
<dbReference type="InterPro" id="IPR042175">
    <property type="entry name" value="Cell/Rod_MreC_2"/>
</dbReference>
<name>A0A4R3HYW7_PAULE</name>
<dbReference type="Pfam" id="PF04085">
    <property type="entry name" value="MreC"/>
    <property type="match status" value="1"/>
</dbReference>
<feature type="domain" description="Rod shape-determining protein MreC beta-barrel core" evidence="6">
    <location>
        <begin position="128"/>
        <end position="273"/>
    </location>
</feature>
<dbReference type="NCBIfam" id="TIGR00219">
    <property type="entry name" value="mreC"/>
    <property type="match status" value="1"/>
</dbReference>
<dbReference type="PANTHER" id="PTHR34138">
    <property type="entry name" value="CELL SHAPE-DETERMINING PROTEIN MREC"/>
    <property type="match status" value="1"/>
</dbReference>
<protein>
    <recommendedName>
        <fullName evidence="2">Cell shape-determining protein MreC</fullName>
    </recommendedName>
    <alternativeName>
        <fullName evidence="4">Cell shape protein MreC</fullName>
    </alternativeName>
</protein>
<feature type="compositionally biased region" description="Low complexity" evidence="5">
    <location>
        <begin position="439"/>
        <end position="470"/>
    </location>
</feature>
<sequence>MEYSPPPLFKQGASARAKVVIFSLIAIFLLVADARWHTLGAIRQVVGTALYPLQRLALTPRDAAFAVGDYFSSLSRLQQENRKYMQQQVANAQALQQSQLLAAENAHLRSLLGASERLEVKSLMAEILYDARDPFTRKIVLDRGSQQGVKPGQPVIDDTGVVGQVTRVFPFTAEATLLTDKDQSIPVQVVRSGLRSVAYGRGQSGVMDLRFMPANADIRKGDILVTSGLDGIYPAGLAVAKVTEVEHKSSDAFAKIVCLPAAGIDRHRQLLILLTEYQPPQRTQAAAPAGADAKSPAKPADKAADKAAPAKAAEGAAAKQDAKPAAKPDAKPAEKATDKPAAQSAPKTAAQPGGATANPAANIAKPVQKPAPANVAGAPVAPATSATQANKPAAQVAPAIPAAPANKPAPQVAPAKPATKPVTQPASAVPVAKAMPAPVFNPTAANLPANPVANPAVPAAPASQAAKPAALQRPQASGGTVPSGPTPTSLPLELR</sequence>
<dbReference type="GO" id="GO:0005886">
    <property type="term" value="C:plasma membrane"/>
    <property type="evidence" value="ECO:0007669"/>
    <property type="project" value="TreeGrafter"/>
</dbReference>
<keyword evidence="3" id="KW-0133">Cell shape</keyword>
<evidence type="ECO:0000256" key="5">
    <source>
        <dbReference type="SAM" id="MobiDB-lite"/>
    </source>
</evidence>
<feature type="region of interest" description="Disordered" evidence="5">
    <location>
        <begin position="283"/>
        <end position="427"/>
    </location>
</feature>
<feature type="compositionally biased region" description="Low complexity" evidence="5">
    <location>
        <begin position="392"/>
        <end position="427"/>
    </location>
</feature>
<feature type="compositionally biased region" description="Low complexity" evidence="5">
    <location>
        <begin position="370"/>
        <end position="383"/>
    </location>
</feature>
<feature type="compositionally biased region" description="Basic and acidic residues" evidence="5">
    <location>
        <begin position="320"/>
        <end position="338"/>
    </location>
</feature>
<gene>
    <name evidence="7" type="ORF">EDC30_103165</name>
</gene>
<dbReference type="InterPro" id="IPR042177">
    <property type="entry name" value="Cell/Rod_1"/>
</dbReference>
<proteinExistence type="inferred from homology"/>
<dbReference type="EMBL" id="SLZQ01000003">
    <property type="protein sequence ID" value="TCS37873.1"/>
    <property type="molecule type" value="Genomic_DNA"/>
</dbReference>
<accession>A0A4R3HYW7</accession>
<comment type="similarity">
    <text evidence="1">Belongs to the MreC family.</text>
</comment>
<keyword evidence="8" id="KW-1185">Reference proteome</keyword>
<feature type="region of interest" description="Disordered" evidence="5">
    <location>
        <begin position="439"/>
        <end position="495"/>
    </location>
</feature>
<dbReference type="RefSeq" id="WP_132257948.1">
    <property type="nucleotide sequence ID" value="NZ_SLZQ01000003.1"/>
</dbReference>
<evidence type="ECO:0000256" key="1">
    <source>
        <dbReference type="ARBA" id="ARBA00009369"/>
    </source>
</evidence>
<dbReference type="InterPro" id="IPR007221">
    <property type="entry name" value="MreC"/>
</dbReference>
<dbReference type="Gene3D" id="2.40.10.340">
    <property type="entry name" value="Rod shape-determining protein MreC, domain 1"/>
    <property type="match status" value="1"/>
</dbReference>
<evidence type="ECO:0000259" key="6">
    <source>
        <dbReference type="Pfam" id="PF04085"/>
    </source>
</evidence>
<organism evidence="7 8">
    <name type="scientific">Paucimonas lemoignei</name>
    <name type="common">Pseudomonas lemoignei</name>
    <dbReference type="NCBI Taxonomy" id="29443"/>
    <lineage>
        <taxon>Bacteria</taxon>
        <taxon>Pseudomonadati</taxon>
        <taxon>Pseudomonadota</taxon>
        <taxon>Betaproteobacteria</taxon>
        <taxon>Burkholderiales</taxon>
        <taxon>Burkholderiaceae</taxon>
        <taxon>Paucimonas</taxon>
    </lineage>
</organism>
<evidence type="ECO:0000256" key="4">
    <source>
        <dbReference type="ARBA" id="ARBA00032089"/>
    </source>
</evidence>
<reference evidence="7 8" key="1">
    <citation type="submission" date="2019-03" db="EMBL/GenBank/DDBJ databases">
        <title>Genomic Encyclopedia of Type Strains, Phase IV (KMG-IV): sequencing the most valuable type-strain genomes for metagenomic binning, comparative biology and taxonomic classification.</title>
        <authorList>
            <person name="Goeker M."/>
        </authorList>
    </citation>
    <scope>NUCLEOTIDE SEQUENCE [LARGE SCALE GENOMIC DNA]</scope>
    <source>
        <strain evidence="7 8">DSM 7445</strain>
    </source>
</reference>
<feature type="compositionally biased region" description="Low complexity" evidence="5">
    <location>
        <begin position="285"/>
        <end position="298"/>
    </location>
</feature>
<dbReference type="Proteomes" id="UP000295382">
    <property type="component" value="Unassembled WGS sequence"/>
</dbReference>
<evidence type="ECO:0000313" key="7">
    <source>
        <dbReference type="EMBL" id="TCS37873.1"/>
    </source>
</evidence>
<dbReference type="InterPro" id="IPR055342">
    <property type="entry name" value="MreC_beta-barrel_core"/>
</dbReference>
<feature type="compositionally biased region" description="Low complexity" evidence="5">
    <location>
        <begin position="306"/>
        <end position="319"/>
    </location>
</feature>